<keyword evidence="2" id="KW-1185">Reference proteome</keyword>
<evidence type="ECO:0000313" key="1">
    <source>
        <dbReference type="EnsemblPlants" id="LPERR11G06540.1"/>
    </source>
</evidence>
<reference evidence="1" key="3">
    <citation type="submission" date="2015-04" db="UniProtKB">
        <authorList>
            <consortium name="EnsemblPlants"/>
        </authorList>
    </citation>
    <scope>IDENTIFICATION</scope>
</reference>
<reference evidence="2" key="2">
    <citation type="submission" date="2013-12" db="EMBL/GenBank/DDBJ databases">
        <authorList>
            <person name="Yu Y."/>
            <person name="Lee S."/>
            <person name="de Baynast K."/>
            <person name="Wissotski M."/>
            <person name="Liu L."/>
            <person name="Talag J."/>
            <person name="Goicoechea J."/>
            <person name="Angelova A."/>
            <person name="Jetty R."/>
            <person name="Kudrna D."/>
            <person name="Golser W."/>
            <person name="Rivera L."/>
            <person name="Zhang J."/>
            <person name="Wing R."/>
        </authorList>
    </citation>
    <scope>NUCLEOTIDE SEQUENCE</scope>
</reference>
<organism evidence="1 2">
    <name type="scientific">Leersia perrieri</name>
    <dbReference type="NCBI Taxonomy" id="77586"/>
    <lineage>
        <taxon>Eukaryota</taxon>
        <taxon>Viridiplantae</taxon>
        <taxon>Streptophyta</taxon>
        <taxon>Embryophyta</taxon>
        <taxon>Tracheophyta</taxon>
        <taxon>Spermatophyta</taxon>
        <taxon>Magnoliopsida</taxon>
        <taxon>Liliopsida</taxon>
        <taxon>Poales</taxon>
        <taxon>Poaceae</taxon>
        <taxon>BOP clade</taxon>
        <taxon>Oryzoideae</taxon>
        <taxon>Oryzeae</taxon>
        <taxon>Oryzinae</taxon>
        <taxon>Leersia</taxon>
    </lineage>
</organism>
<dbReference type="Proteomes" id="UP000032180">
    <property type="component" value="Chromosome 11"/>
</dbReference>
<dbReference type="HOGENOM" id="CLU_1888736_0_0_1"/>
<accession>A0A0D9XQI2</accession>
<evidence type="ECO:0000313" key="2">
    <source>
        <dbReference type="Proteomes" id="UP000032180"/>
    </source>
</evidence>
<protein>
    <submittedName>
        <fullName evidence="1">Uncharacterized protein</fullName>
    </submittedName>
</protein>
<reference evidence="1 2" key="1">
    <citation type="submission" date="2012-08" db="EMBL/GenBank/DDBJ databases">
        <title>Oryza genome evolution.</title>
        <authorList>
            <person name="Wing R.A."/>
        </authorList>
    </citation>
    <scope>NUCLEOTIDE SEQUENCE</scope>
</reference>
<dbReference type="AlphaFoldDB" id="A0A0D9XQI2"/>
<sequence>MHYKGASYSAKNPNESKIVSQAFSMLNRLTCSPPALLDRWTNPRQWTISSSAAWKRDSAGGWSFLRCNCIAVCHRLRLPSLFGGCPCGARSNLRNFEERNGRVFDDLARRWPVVFQAIAAEARAWGSVGRQSLLC</sequence>
<dbReference type="EnsemblPlants" id="LPERR11G06540.1">
    <property type="protein sequence ID" value="LPERR11G06540.1"/>
    <property type="gene ID" value="LPERR11G06540"/>
</dbReference>
<dbReference type="Gramene" id="LPERR11G06540.1">
    <property type="protein sequence ID" value="LPERR11G06540.1"/>
    <property type="gene ID" value="LPERR11G06540"/>
</dbReference>
<proteinExistence type="predicted"/>
<name>A0A0D9XQI2_9ORYZ</name>